<sequence>MLLNKATAWPSDSSASGWAQAIAGWTASWEVARRRVLLHAGGDHGDGDQGTRSAQPIDGTSRGSRDG</sequence>
<dbReference type="RefSeq" id="WP_367432099.1">
    <property type="nucleotide sequence ID" value="NZ_CP108413.1"/>
</dbReference>
<accession>A0ABW7R7M7</accession>
<organism evidence="2 3">
    <name type="scientific">Streptomyces celluloflavus</name>
    <dbReference type="NCBI Taxonomy" id="58344"/>
    <lineage>
        <taxon>Bacteria</taxon>
        <taxon>Bacillati</taxon>
        <taxon>Actinomycetota</taxon>
        <taxon>Actinomycetes</taxon>
        <taxon>Kitasatosporales</taxon>
        <taxon>Streptomycetaceae</taxon>
        <taxon>Streptomyces</taxon>
    </lineage>
</organism>
<proteinExistence type="predicted"/>
<dbReference type="Proteomes" id="UP001610990">
    <property type="component" value="Unassembled WGS sequence"/>
</dbReference>
<keyword evidence="3" id="KW-1185">Reference proteome</keyword>
<name>A0ABW7R7M7_9ACTN</name>
<reference evidence="2 3" key="1">
    <citation type="submission" date="2024-10" db="EMBL/GenBank/DDBJ databases">
        <title>The Natural Products Discovery Center: Release of the First 8490 Sequenced Strains for Exploring Actinobacteria Biosynthetic Diversity.</title>
        <authorList>
            <person name="Kalkreuter E."/>
            <person name="Kautsar S.A."/>
            <person name="Yang D."/>
            <person name="Bader C.D."/>
            <person name="Teijaro C.N."/>
            <person name="Fluegel L."/>
            <person name="Davis C.M."/>
            <person name="Simpson J.R."/>
            <person name="Lauterbach L."/>
            <person name="Steele A.D."/>
            <person name="Gui C."/>
            <person name="Meng S."/>
            <person name="Li G."/>
            <person name="Viehrig K."/>
            <person name="Ye F."/>
            <person name="Su P."/>
            <person name="Kiefer A.F."/>
            <person name="Nichols A."/>
            <person name="Cepeda A.J."/>
            <person name="Yan W."/>
            <person name="Fan B."/>
            <person name="Jiang Y."/>
            <person name="Adhikari A."/>
            <person name="Zheng C.-J."/>
            <person name="Schuster L."/>
            <person name="Cowan T.M."/>
            <person name="Smanski M.J."/>
            <person name="Chevrette M.G."/>
            <person name="De Carvalho L.P.S."/>
            <person name="Shen B."/>
        </authorList>
    </citation>
    <scope>NUCLEOTIDE SEQUENCE [LARGE SCALE GENOMIC DNA]</scope>
    <source>
        <strain evidence="2 3">NPDC018013</strain>
    </source>
</reference>
<protein>
    <submittedName>
        <fullName evidence="2">Uncharacterized protein</fullName>
    </submittedName>
</protein>
<gene>
    <name evidence="2" type="ORF">ACH4GP_06570</name>
</gene>
<evidence type="ECO:0000313" key="2">
    <source>
        <dbReference type="EMBL" id="MFH8584046.1"/>
    </source>
</evidence>
<dbReference type="EMBL" id="JBIRGH010000003">
    <property type="protein sequence ID" value="MFH8584046.1"/>
    <property type="molecule type" value="Genomic_DNA"/>
</dbReference>
<feature type="region of interest" description="Disordered" evidence="1">
    <location>
        <begin position="40"/>
        <end position="67"/>
    </location>
</feature>
<evidence type="ECO:0000256" key="1">
    <source>
        <dbReference type="SAM" id="MobiDB-lite"/>
    </source>
</evidence>
<comment type="caution">
    <text evidence="2">The sequence shown here is derived from an EMBL/GenBank/DDBJ whole genome shotgun (WGS) entry which is preliminary data.</text>
</comment>
<evidence type="ECO:0000313" key="3">
    <source>
        <dbReference type="Proteomes" id="UP001610990"/>
    </source>
</evidence>